<reference evidence="3" key="1">
    <citation type="submission" date="2023-07" db="EMBL/GenBank/DDBJ databases">
        <title>The genome sequence of Rhodocytophaga aerolata KACC 12507.</title>
        <authorList>
            <person name="Zhang X."/>
        </authorList>
    </citation>
    <scope>NUCLEOTIDE SEQUENCE</scope>
    <source>
        <strain evidence="3">KACC 12507</strain>
    </source>
</reference>
<dbReference type="RefSeq" id="WP_302041219.1">
    <property type="nucleotide sequence ID" value="NZ_JAUKPO010000030.1"/>
</dbReference>
<accession>A0ABT8RIB4</accession>
<dbReference type="EMBL" id="JAUKPO010000030">
    <property type="protein sequence ID" value="MDO1450417.1"/>
    <property type="molecule type" value="Genomic_DNA"/>
</dbReference>
<dbReference type="Gene3D" id="3.40.50.2300">
    <property type="match status" value="1"/>
</dbReference>
<name>A0ABT8RIB4_9BACT</name>
<dbReference type="InterPro" id="IPR011006">
    <property type="entry name" value="CheY-like_superfamily"/>
</dbReference>
<keyword evidence="1" id="KW-0597">Phosphoprotein</keyword>
<sequence>MLIKIVFKIEGAIPLVAGSLGSSPLACQKNFSAGLFYSILVAVFDDAISASEFLRQTSVDILFVDIQMPDISGIDLVRTLKKTYHYFYYGSQEICL</sequence>
<dbReference type="Pfam" id="PF00072">
    <property type="entry name" value="Response_reg"/>
    <property type="match status" value="1"/>
</dbReference>
<organism evidence="3 4">
    <name type="scientific">Rhodocytophaga aerolata</name>
    <dbReference type="NCBI Taxonomy" id="455078"/>
    <lineage>
        <taxon>Bacteria</taxon>
        <taxon>Pseudomonadati</taxon>
        <taxon>Bacteroidota</taxon>
        <taxon>Cytophagia</taxon>
        <taxon>Cytophagales</taxon>
        <taxon>Rhodocytophagaceae</taxon>
        <taxon>Rhodocytophaga</taxon>
    </lineage>
</organism>
<feature type="modified residue" description="4-aspartylphosphate" evidence="1">
    <location>
        <position position="65"/>
    </location>
</feature>
<protein>
    <submittedName>
        <fullName evidence="3">Response regulator</fullName>
    </submittedName>
</protein>
<gene>
    <name evidence="3" type="ORF">Q0590_29350</name>
</gene>
<dbReference type="PROSITE" id="PS50110">
    <property type="entry name" value="RESPONSE_REGULATORY"/>
    <property type="match status" value="1"/>
</dbReference>
<evidence type="ECO:0000256" key="1">
    <source>
        <dbReference type="PROSITE-ProRule" id="PRU00169"/>
    </source>
</evidence>
<dbReference type="Proteomes" id="UP001168528">
    <property type="component" value="Unassembled WGS sequence"/>
</dbReference>
<evidence type="ECO:0000313" key="3">
    <source>
        <dbReference type="EMBL" id="MDO1450417.1"/>
    </source>
</evidence>
<dbReference type="InterPro" id="IPR001789">
    <property type="entry name" value="Sig_transdc_resp-reg_receiver"/>
</dbReference>
<keyword evidence="4" id="KW-1185">Reference proteome</keyword>
<evidence type="ECO:0000259" key="2">
    <source>
        <dbReference type="PROSITE" id="PS50110"/>
    </source>
</evidence>
<feature type="domain" description="Response regulatory" evidence="2">
    <location>
        <begin position="13"/>
        <end position="96"/>
    </location>
</feature>
<dbReference type="SUPFAM" id="SSF52172">
    <property type="entry name" value="CheY-like"/>
    <property type="match status" value="1"/>
</dbReference>
<proteinExistence type="predicted"/>
<evidence type="ECO:0000313" key="4">
    <source>
        <dbReference type="Proteomes" id="UP001168528"/>
    </source>
</evidence>
<comment type="caution">
    <text evidence="3">The sequence shown here is derived from an EMBL/GenBank/DDBJ whole genome shotgun (WGS) entry which is preliminary data.</text>
</comment>